<dbReference type="AlphaFoldDB" id="M9RWF3"/>
<name>M9RWF3_9RHOB</name>
<gene>
    <name evidence="1" type="ORF">OA238_c43290</name>
</gene>
<organism evidence="1 2">
    <name type="scientific">Octadecabacter arcticus 238</name>
    <dbReference type="NCBI Taxonomy" id="391616"/>
    <lineage>
        <taxon>Bacteria</taxon>
        <taxon>Pseudomonadati</taxon>
        <taxon>Pseudomonadota</taxon>
        <taxon>Alphaproteobacteria</taxon>
        <taxon>Rhodobacterales</taxon>
        <taxon>Roseobacteraceae</taxon>
        <taxon>Octadecabacter</taxon>
    </lineage>
</organism>
<keyword evidence="2" id="KW-1185">Reference proteome</keyword>
<dbReference type="KEGG" id="oar:OA238_c43290"/>
<accession>M9RWF3</accession>
<sequence>MPDSANTPVRKSVRRLRWFKEAVQRQIDALSEQTGVKFSVDDKELHSLFLRWLESFEAQKPSEDGKKEDYVNFASGLMLRELINSKPARVTTLPDDADKSNPAYFWPEGYLYVVLCLNIRAAVLEQDFNIKKHVVPEMDEVRTWWSFKENMHEDPNLAIGFFDLFSGIEPSWDMPTIFSARKGRQVAVKYLVRSDNLLKVQSKIKLTKS</sequence>
<proteinExistence type="predicted"/>
<dbReference type="EMBL" id="CP003742">
    <property type="protein sequence ID" value="AGI74225.1"/>
    <property type="molecule type" value="Genomic_DNA"/>
</dbReference>
<reference evidence="1 2" key="1">
    <citation type="journal article" date="2013" name="PLoS ONE">
        <title>Poles Apart: Arctic and Antarctic Octadecabacter strains Share High Genome Plasticity and a New Type of Xanthorhodopsin.</title>
        <authorList>
            <person name="Vollmers J."/>
            <person name="Voget S."/>
            <person name="Dietrich S."/>
            <person name="Gollnow K."/>
            <person name="Smits M."/>
            <person name="Meyer K."/>
            <person name="Brinkhoff T."/>
            <person name="Simon M."/>
            <person name="Daniel R."/>
        </authorList>
    </citation>
    <scope>NUCLEOTIDE SEQUENCE [LARGE SCALE GENOMIC DNA]</scope>
    <source>
        <strain evidence="1 2">238</strain>
    </source>
</reference>
<protein>
    <submittedName>
        <fullName evidence="1">Uncharacterized protein</fullName>
    </submittedName>
</protein>
<dbReference type="HOGENOM" id="CLU_112429_0_0_5"/>
<evidence type="ECO:0000313" key="1">
    <source>
        <dbReference type="EMBL" id="AGI74225.1"/>
    </source>
</evidence>
<dbReference type="Proteomes" id="UP000004688">
    <property type="component" value="Chromosome"/>
</dbReference>
<evidence type="ECO:0000313" key="2">
    <source>
        <dbReference type="Proteomes" id="UP000004688"/>
    </source>
</evidence>
<dbReference type="STRING" id="391616.OA238_c43290"/>
<dbReference type="eggNOG" id="COG0637">
    <property type="taxonomic scope" value="Bacteria"/>
</dbReference>